<dbReference type="EMBL" id="JADPRT010000004">
    <property type="protein sequence ID" value="MBF9068742.1"/>
    <property type="molecule type" value="Genomic_DNA"/>
</dbReference>
<gene>
    <name evidence="1" type="ORF">I2501_11985</name>
</gene>
<keyword evidence="2" id="KW-1185">Reference proteome</keyword>
<protein>
    <submittedName>
        <fullName evidence="1">Uncharacterized protein</fullName>
    </submittedName>
</protein>
<proteinExistence type="predicted"/>
<sequence length="145" mass="16191">MRASDAMTHPASAPVDLVHLADEGGHFIVRIVGEPSPLTEHGSLRAEVLASASFVDARLDLFFLLPRYLDLWEEALSDLVPGRSAGIDSGRGLSFELRRHENGWVSVSLHDPDRITLGLGFRPKGDWVQEHLDRLEQVRRFWADA</sequence>
<evidence type="ECO:0000313" key="2">
    <source>
        <dbReference type="Proteomes" id="UP000657385"/>
    </source>
</evidence>
<dbReference type="Pfam" id="PF19384">
    <property type="entry name" value="DUF5959"/>
    <property type="match status" value="1"/>
</dbReference>
<name>A0A931B4Y1_9ACTN</name>
<accession>A0A931B4Y1</accession>
<dbReference type="AlphaFoldDB" id="A0A931B4Y1"/>
<comment type="caution">
    <text evidence="1">The sequence shown here is derived from an EMBL/GenBank/DDBJ whole genome shotgun (WGS) entry which is preliminary data.</text>
</comment>
<organism evidence="1 2">
    <name type="scientific">Streptacidiphilus fuscans</name>
    <dbReference type="NCBI Taxonomy" id="2789292"/>
    <lineage>
        <taxon>Bacteria</taxon>
        <taxon>Bacillati</taxon>
        <taxon>Actinomycetota</taxon>
        <taxon>Actinomycetes</taxon>
        <taxon>Kitasatosporales</taxon>
        <taxon>Streptomycetaceae</taxon>
        <taxon>Streptacidiphilus</taxon>
    </lineage>
</organism>
<dbReference type="InterPro" id="IPR046003">
    <property type="entry name" value="DUF5959"/>
</dbReference>
<evidence type="ECO:0000313" key="1">
    <source>
        <dbReference type="EMBL" id="MBF9068742.1"/>
    </source>
</evidence>
<dbReference type="RefSeq" id="WP_196193897.1">
    <property type="nucleotide sequence ID" value="NZ_JADPRT010000004.1"/>
</dbReference>
<dbReference type="Proteomes" id="UP000657385">
    <property type="component" value="Unassembled WGS sequence"/>
</dbReference>
<reference evidence="1" key="1">
    <citation type="submission" date="2020-11" db="EMBL/GenBank/DDBJ databases">
        <title>Isolation and identification of active actinomycetes.</title>
        <authorList>
            <person name="Yu B."/>
        </authorList>
    </citation>
    <scope>NUCLEOTIDE SEQUENCE</scope>
    <source>
        <strain evidence="1">NEAU-YB345</strain>
    </source>
</reference>